<dbReference type="EMBL" id="CAJVPU010000986">
    <property type="protein sequence ID" value="CAG8467818.1"/>
    <property type="molecule type" value="Genomic_DNA"/>
</dbReference>
<evidence type="ECO:0000313" key="2">
    <source>
        <dbReference type="Proteomes" id="UP000789702"/>
    </source>
</evidence>
<name>A0ACA9KEK4_9GLOM</name>
<sequence length="40" mass="4340">MPEALYIKRGEAIRAALKKLENCPAGSKPPSINTERGLLC</sequence>
<organism evidence="1 2">
    <name type="scientific">Dentiscutata heterogama</name>
    <dbReference type="NCBI Taxonomy" id="1316150"/>
    <lineage>
        <taxon>Eukaryota</taxon>
        <taxon>Fungi</taxon>
        <taxon>Fungi incertae sedis</taxon>
        <taxon>Mucoromycota</taxon>
        <taxon>Glomeromycotina</taxon>
        <taxon>Glomeromycetes</taxon>
        <taxon>Diversisporales</taxon>
        <taxon>Gigasporaceae</taxon>
        <taxon>Dentiscutata</taxon>
    </lineage>
</organism>
<accession>A0ACA9KEK4</accession>
<dbReference type="Proteomes" id="UP000789702">
    <property type="component" value="Unassembled WGS sequence"/>
</dbReference>
<reference evidence="1" key="1">
    <citation type="submission" date="2021-06" db="EMBL/GenBank/DDBJ databases">
        <authorList>
            <person name="Kallberg Y."/>
            <person name="Tangrot J."/>
            <person name="Rosling A."/>
        </authorList>
    </citation>
    <scope>NUCLEOTIDE SEQUENCE</scope>
    <source>
        <strain evidence="1">IL203A</strain>
    </source>
</reference>
<keyword evidence="2" id="KW-1185">Reference proteome</keyword>
<evidence type="ECO:0000313" key="1">
    <source>
        <dbReference type="EMBL" id="CAG8467818.1"/>
    </source>
</evidence>
<gene>
    <name evidence="1" type="ORF">DHETER_LOCUS1575</name>
</gene>
<proteinExistence type="predicted"/>
<comment type="caution">
    <text evidence="1">The sequence shown here is derived from an EMBL/GenBank/DDBJ whole genome shotgun (WGS) entry which is preliminary data.</text>
</comment>
<protein>
    <submittedName>
        <fullName evidence="1">16920_t:CDS:1</fullName>
    </submittedName>
</protein>